<protein>
    <submittedName>
        <fullName evidence="1">Uncharacterized protein</fullName>
    </submittedName>
</protein>
<proteinExistence type="predicted"/>
<accession>A0ACC2RVX0</accession>
<gene>
    <name evidence="1" type="ORF">DSO57_1017481</name>
</gene>
<evidence type="ECO:0000313" key="1">
    <source>
        <dbReference type="EMBL" id="KAJ9054177.1"/>
    </source>
</evidence>
<dbReference type="EMBL" id="QTSX02006463">
    <property type="protein sequence ID" value="KAJ9054177.1"/>
    <property type="molecule type" value="Genomic_DNA"/>
</dbReference>
<evidence type="ECO:0000313" key="2">
    <source>
        <dbReference type="Proteomes" id="UP001165960"/>
    </source>
</evidence>
<name>A0ACC2RVX0_9FUNG</name>
<comment type="caution">
    <text evidence="1">The sequence shown here is derived from an EMBL/GenBank/DDBJ whole genome shotgun (WGS) entry which is preliminary data.</text>
</comment>
<organism evidence="1 2">
    <name type="scientific">Entomophthora muscae</name>
    <dbReference type="NCBI Taxonomy" id="34485"/>
    <lineage>
        <taxon>Eukaryota</taxon>
        <taxon>Fungi</taxon>
        <taxon>Fungi incertae sedis</taxon>
        <taxon>Zoopagomycota</taxon>
        <taxon>Entomophthoromycotina</taxon>
        <taxon>Entomophthoromycetes</taxon>
        <taxon>Entomophthorales</taxon>
        <taxon>Entomophthoraceae</taxon>
        <taxon>Entomophthora</taxon>
    </lineage>
</organism>
<keyword evidence="2" id="KW-1185">Reference proteome</keyword>
<sequence length="168" mass="18617">MSPLTVLNLVLLVIPNFLAYPQSKLDRTLSDMRSGFARISSLRSPPPDPSASKQISHSKDPKEPPPYAKQKPKGMFGVHARTKVASKPSRILSTSKRNHPNAVLDMIFSGDDIPLKPALNTKTFPSDFETFAPIKTISRTIGYFQEQYSPCSANFKGIPKETDQCLKD</sequence>
<dbReference type="Proteomes" id="UP001165960">
    <property type="component" value="Unassembled WGS sequence"/>
</dbReference>
<reference evidence="1" key="1">
    <citation type="submission" date="2022-04" db="EMBL/GenBank/DDBJ databases">
        <title>Genome of the entomopathogenic fungus Entomophthora muscae.</title>
        <authorList>
            <person name="Elya C."/>
            <person name="Lovett B.R."/>
            <person name="Lee E."/>
            <person name="Macias A.M."/>
            <person name="Hajek A.E."/>
            <person name="De Bivort B.L."/>
            <person name="Kasson M.T."/>
            <person name="De Fine Licht H.H."/>
            <person name="Stajich J.E."/>
        </authorList>
    </citation>
    <scope>NUCLEOTIDE SEQUENCE</scope>
    <source>
        <strain evidence="1">Berkeley</strain>
    </source>
</reference>